<dbReference type="InterPro" id="IPR014729">
    <property type="entry name" value="Rossmann-like_a/b/a_fold"/>
</dbReference>
<feature type="domain" description="Arginyl-tRNA synthetase catalytic core" evidence="3">
    <location>
        <begin position="1"/>
        <end position="40"/>
    </location>
</feature>
<comment type="caution">
    <text evidence="4">The sequence shown here is derived from an EMBL/GenBank/DDBJ whole genome shotgun (WGS) entry which is preliminary data.</text>
</comment>
<dbReference type="Gene3D" id="3.40.50.620">
    <property type="entry name" value="HUPs"/>
    <property type="match status" value="1"/>
</dbReference>
<keyword evidence="1" id="KW-0030">Aminoacyl-tRNA synthetase</keyword>
<evidence type="ECO:0000256" key="2">
    <source>
        <dbReference type="SAM" id="MobiDB-lite"/>
    </source>
</evidence>
<comment type="similarity">
    <text evidence="1">Belongs to the class-I aminoacyl-tRNA synthetase family.</text>
</comment>
<keyword evidence="1" id="KW-0648">Protein biosynthesis</keyword>
<dbReference type="PANTHER" id="PTHR11956">
    <property type="entry name" value="ARGINYL-TRNA SYNTHETASE"/>
    <property type="match status" value="1"/>
</dbReference>
<feature type="region of interest" description="Disordered" evidence="2">
    <location>
        <begin position="151"/>
        <end position="183"/>
    </location>
</feature>
<organism evidence="4 5">
    <name type="scientific">Stereocaulon virgatum</name>
    <dbReference type="NCBI Taxonomy" id="373712"/>
    <lineage>
        <taxon>Eukaryota</taxon>
        <taxon>Fungi</taxon>
        <taxon>Dikarya</taxon>
        <taxon>Ascomycota</taxon>
        <taxon>Pezizomycotina</taxon>
        <taxon>Lecanoromycetes</taxon>
        <taxon>OSLEUM clade</taxon>
        <taxon>Lecanoromycetidae</taxon>
        <taxon>Lecanorales</taxon>
        <taxon>Lecanorineae</taxon>
        <taxon>Stereocaulaceae</taxon>
        <taxon>Stereocaulon</taxon>
    </lineage>
</organism>
<name>A0ABR3ZZH0_9LECA</name>
<dbReference type="InterPro" id="IPR001278">
    <property type="entry name" value="Arg-tRNA-ligase"/>
</dbReference>
<dbReference type="InterPro" id="IPR035684">
    <property type="entry name" value="ArgRS_core"/>
</dbReference>
<keyword evidence="1" id="KW-0547">Nucleotide-binding</keyword>
<reference evidence="4 5" key="1">
    <citation type="submission" date="2024-09" db="EMBL/GenBank/DDBJ databases">
        <title>Rethinking Asexuality: The Enigmatic Case of Functional Sexual Genes in Lepraria (Stereocaulaceae).</title>
        <authorList>
            <person name="Doellman M."/>
            <person name="Sun Y."/>
            <person name="Barcenas-Pena A."/>
            <person name="Lumbsch H.T."/>
            <person name="Grewe F."/>
        </authorList>
    </citation>
    <scope>NUCLEOTIDE SEQUENCE [LARGE SCALE GENOMIC DNA]</scope>
    <source>
        <strain evidence="4 5">Mercado 3170</strain>
    </source>
</reference>
<dbReference type="Pfam" id="PF00750">
    <property type="entry name" value="tRNA-synt_1d"/>
    <property type="match status" value="1"/>
</dbReference>
<evidence type="ECO:0000313" key="5">
    <source>
        <dbReference type="Proteomes" id="UP001590950"/>
    </source>
</evidence>
<gene>
    <name evidence="4" type="ORF">N7G274_009094</name>
</gene>
<evidence type="ECO:0000313" key="4">
    <source>
        <dbReference type="EMBL" id="KAL2038146.1"/>
    </source>
</evidence>
<dbReference type="PANTHER" id="PTHR11956:SF11">
    <property type="entry name" value="ARGININE--TRNA LIGASE, MITOCHONDRIAL-RELATED"/>
    <property type="match status" value="1"/>
</dbReference>
<proteinExistence type="inferred from homology"/>
<dbReference type="Proteomes" id="UP001590950">
    <property type="component" value="Unassembled WGS sequence"/>
</dbReference>
<protein>
    <recommendedName>
        <fullName evidence="3">Arginyl-tRNA synthetase catalytic core domain-containing protein</fullName>
    </recommendedName>
</protein>
<dbReference type="EMBL" id="JBEFKJ010000034">
    <property type="protein sequence ID" value="KAL2038146.1"/>
    <property type="molecule type" value="Genomic_DNA"/>
</dbReference>
<evidence type="ECO:0000259" key="3">
    <source>
        <dbReference type="Pfam" id="PF00750"/>
    </source>
</evidence>
<evidence type="ECO:0000256" key="1">
    <source>
        <dbReference type="RuleBase" id="RU363038"/>
    </source>
</evidence>
<keyword evidence="1" id="KW-0067">ATP-binding</keyword>
<accession>A0ABR3ZZH0</accession>
<keyword evidence="5" id="KW-1185">Reference proteome</keyword>
<keyword evidence="1" id="KW-0436">Ligase</keyword>
<sequence length="183" mass="20980">MVYVISFEQDNYMKRLFKVIEPMGYTDLATKLEHVNFGKVALLGDILNKCGDAMHDVMRNNDVKYQQVKDPQAHVGHTWRSRGHGQGYSGKRVHNYHFDIKRMTEPIGDTGPYLEFGYARLSSIVPKSGFNQEILRSKAGRLLLIKGAPRHRHSKANGAIPRRNPQRIQDPRINHHTNVPLQI</sequence>